<dbReference type="EMBL" id="JADCNL010000001">
    <property type="protein sequence ID" value="KAG0497476.1"/>
    <property type="molecule type" value="Genomic_DNA"/>
</dbReference>
<evidence type="ECO:0000256" key="4">
    <source>
        <dbReference type="ARBA" id="ARBA00022729"/>
    </source>
</evidence>
<feature type="region of interest" description="Disordered" evidence="10">
    <location>
        <begin position="656"/>
        <end position="707"/>
    </location>
</feature>
<evidence type="ECO:0000256" key="9">
    <source>
        <dbReference type="PROSITE-ProRule" id="PRU10141"/>
    </source>
</evidence>
<organism evidence="14 15">
    <name type="scientific">Vanilla planifolia</name>
    <name type="common">Vanilla</name>
    <dbReference type="NCBI Taxonomy" id="51239"/>
    <lineage>
        <taxon>Eukaryota</taxon>
        <taxon>Viridiplantae</taxon>
        <taxon>Streptophyta</taxon>
        <taxon>Embryophyta</taxon>
        <taxon>Tracheophyta</taxon>
        <taxon>Spermatophyta</taxon>
        <taxon>Magnoliopsida</taxon>
        <taxon>Liliopsida</taxon>
        <taxon>Asparagales</taxon>
        <taxon>Orchidaceae</taxon>
        <taxon>Vanilloideae</taxon>
        <taxon>Vanilleae</taxon>
        <taxon>Vanilla</taxon>
    </lineage>
</organism>
<evidence type="ECO:0000256" key="8">
    <source>
        <dbReference type="ARBA" id="ARBA00023180"/>
    </source>
</evidence>
<evidence type="ECO:0000259" key="13">
    <source>
        <dbReference type="PROSITE" id="PS50011"/>
    </source>
</evidence>
<feature type="domain" description="Protein kinase" evidence="13">
    <location>
        <begin position="378"/>
        <end position="651"/>
    </location>
</feature>
<dbReference type="PROSITE" id="PS00107">
    <property type="entry name" value="PROTEIN_KINASE_ATP"/>
    <property type="match status" value="1"/>
</dbReference>
<feature type="chain" id="PRO_5032909664" description="Protein kinase domain-containing protein" evidence="12">
    <location>
        <begin position="30"/>
        <end position="707"/>
    </location>
</feature>
<evidence type="ECO:0000256" key="1">
    <source>
        <dbReference type="ARBA" id="ARBA00004162"/>
    </source>
</evidence>
<dbReference type="InterPro" id="IPR046959">
    <property type="entry name" value="PRK1-6/SRF4-like"/>
</dbReference>
<feature type="signal peptide" evidence="12">
    <location>
        <begin position="1"/>
        <end position="29"/>
    </location>
</feature>
<dbReference type="Proteomes" id="UP000636800">
    <property type="component" value="Chromosome 1"/>
</dbReference>
<dbReference type="InterPro" id="IPR001611">
    <property type="entry name" value="Leu-rich_rpt"/>
</dbReference>
<evidence type="ECO:0000256" key="10">
    <source>
        <dbReference type="SAM" id="MobiDB-lite"/>
    </source>
</evidence>
<dbReference type="InterPro" id="IPR032675">
    <property type="entry name" value="LRR_dom_sf"/>
</dbReference>
<reference evidence="14 15" key="1">
    <citation type="journal article" date="2020" name="Nat. Food">
        <title>A phased Vanilla planifolia genome enables genetic improvement of flavour and production.</title>
        <authorList>
            <person name="Hasing T."/>
            <person name="Tang H."/>
            <person name="Brym M."/>
            <person name="Khazi F."/>
            <person name="Huang T."/>
            <person name="Chambers A.H."/>
        </authorList>
    </citation>
    <scope>NUCLEOTIDE SEQUENCE [LARGE SCALE GENOMIC DNA]</scope>
    <source>
        <tissue evidence="14">Leaf</tissue>
    </source>
</reference>
<evidence type="ECO:0000256" key="3">
    <source>
        <dbReference type="ARBA" id="ARBA00022692"/>
    </source>
</evidence>
<dbReference type="OrthoDB" id="6415790at2759"/>
<dbReference type="GO" id="GO:0005886">
    <property type="term" value="C:plasma membrane"/>
    <property type="evidence" value="ECO:0007669"/>
    <property type="project" value="UniProtKB-SubCell"/>
</dbReference>
<dbReference type="InterPro" id="IPR017441">
    <property type="entry name" value="Protein_kinase_ATP_BS"/>
</dbReference>
<keyword evidence="8" id="KW-0325">Glycoprotein</keyword>
<evidence type="ECO:0000256" key="12">
    <source>
        <dbReference type="SAM" id="SignalP"/>
    </source>
</evidence>
<proteinExistence type="predicted"/>
<dbReference type="AlphaFoldDB" id="A0A835RZQ1"/>
<gene>
    <name evidence="14" type="ORF">HPP92_002167</name>
</gene>
<keyword evidence="3 11" id="KW-0812">Transmembrane</keyword>
<dbReference type="InterPro" id="IPR011009">
    <property type="entry name" value="Kinase-like_dom_sf"/>
</dbReference>
<accession>A0A835RZQ1</accession>
<comment type="caution">
    <text evidence="14">The sequence shown here is derived from an EMBL/GenBank/DDBJ whole genome shotgun (WGS) entry which is preliminary data.</text>
</comment>
<protein>
    <recommendedName>
        <fullName evidence="13">Protein kinase domain-containing protein</fullName>
    </recommendedName>
</protein>
<keyword evidence="5" id="KW-0677">Repeat</keyword>
<dbReference type="Gene3D" id="3.80.10.10">
    <property type="entry name" value="Ribonuclease Inhibitor"/>
    <property type="match status" value="2"/>
</dbReference>
<keyword evidence="6 11" id="KW-1133">Transmembrane helix</keyword>
<dbReference type="CDD" id="cd14066">
    <property type="entry name" value="STKc_IRAK"/>
    <property type="match status" value="1"/>
</dbReference>
<evidence type="ECO:0000256" key="7">
    <source>
        <dbReference type="ARBA" id="ARBA00023136"/>
    </source>
</evidence>
<evidence type="ECO:0000256" key="6">
    <source>
        <dbReference type="ARBA" id="ARBA00022989"/>
    </source>
</evidence>
<feature type="transmembrane region" description="Helical" evidence="11">
    <location>
        <begin position="275"/>
        <end position="297"/>
    </location>
</feature>
<keyword evidence="9" id="KW-0547">Nucleotide-binding</keyword>
<sequence>MAASSSSHHLCPLLLLPLLLALHLPHASSLSDSNALLLLKSSFHDPDPALSSWSASPASASDDSSSSSPCAKSWTGVLCFQGIVTGLRLGGLGLAGTINVDALSHFTTLRSISFINNNFSGPLPDIGRLDALKSVYLSNNSFSGPIPDSLFSSMNHLKKLWLDGNAFSGPIPSSLSNSSTLIELHLEGNDFTGPIPPVPHLSLRSINVSYNKLLGPIPPTLSRFDASAFVGNAGLCGPPLPGPTCTAQETETTVTLERPRDITPPALAKNTKSGLVVLLVFGILLLFLSLIIGYATVKNRRRRIDYENSVMNHREAAAVAEAMEAAGAASPVKLPAAASLNNGRQKRGGSNRVNGGGGAELVIVNNAKGVFGLQDLMRSAAEVLGNGGFGSAYKALMANGVAVAVKRMRELNRLNKEGFEGEMRRFGRLRHPNVLTPLAYHFRKEEKLVVSEYISKGSLLYILHGDKGADHAALDWARRLRIIRGIARAMAYLHAELSTYELPHGNLKTGNVLLTPDFEPLLTDFGLAALVNPSNAPNLLFAYKTPEALQLHQVSPKSDVYCFGIVVLEILTGKFPSQYLNNTKGGTDVVQWGTAAVAEGREAELLDPQITGRAPATAEMVRLLRVAVACTQVMPQERPDMKATAEMVEEIASGAETFGPVGPLPSGPDGYVQLSGSSGDRSGRRREGSGDGPLPPAEQWSGDLLSL</sequence>
<comment type="subcellular location">
    <subcellularLocation>
        <location evidence="1">Cell membrane</location>
        <topology evidence="1">Single-pass membrane protein</topology>
    </subcellularLocation>
</comment>
<dbReference type="PANTHER" id="PTHR48007:SF38">
    <property type="entry name" value="LEUCINE-RICH REPEAT PROTEIN KINASE FAMILY PROTEIN"/>
    <property type="match status" value="1"/>
</dbReference>
<evidence type="ECO:0000313" key="15">
    <source>
        <dbReference type="Proteomes" id="UP000636800"/>
    </source>
</evidence>
<dbReference type="InterPro" id="IPR013210">
    <property type="entry name" value="LRR_N_plant-typ"/>
</dbReference>
<dbReference type="FunFam" id="3.80.10.10:FF:000041">
    <property type="entry name" value="LRR receptor-like serine/threonine-protein kinase ERECTA"/>
    <property type="match status" value="1"/>
</dbReference>
<keyword evidence="2" id="KW-0433">Leucine-rich repeat</keyword>
<dbReference type="PROSITE" id="PS50011">
    <property type="entry name" value="PROTEIN_KINASE_DOM"/>
    <property type="match status" value="1"/>
</dbReference>
<dbReference type="Pfam" id="PF00560">
    <property type="entry name" value="LRR_1"/>
    <property type="match status" value="3"/>
</dbReference>
<dbReference type="Pfam" id="PF07714">
    <property type="entry name" value="PK_Tyr_Ser-Thr"/>
    <property type="match status" value="1"/>
</dbReference>
<dbReference type="InterPro" id="IPR000719">
    <property type="entry name" value="Prot_kinase_dom"/>
</dbReference>
<evidence type="ECO:0000256" key="2">
    <source>
        <dbReference type="ARBA" id="ARBA00022614"/>
    </source>
</evidence>
<dbReference type="SUPFAM" id="SSF52058">
    <property type="entry name" value="L domain-like"/>
    <property type="match status" value="1"/>
</dbReference>
<evidence type="ECO:0000256" key="5">
    <source>
        <dbReference type="ARBA" id="ARBA00022737"/>
    </source>
</evidence>
<dbReference type="Pfam" id="PF08263">
    <property type="entry name" value="LRRNT_2"/>
    <property type="match status" value="1"/>
</dbReference>
<evidence type="ECO:0000313" key="14">
    <source>
        <dbReference type="EMBL" id="KAG0497476.1"/>
    </source>
</evidence>
<keyword evidence="7 11" id="KW-0472">Membrane</keyword>
<keyword evidence="4 12" id="KW-0732">Signal</keyword>
<name>A0A835RZQ1_VANPL</name>
<dbReference type="GO" id="GO:0004672">
    <property type="term" value="F:protein kinase activity"/>
    <property type="evidence" value="ECO:0007669"/>
    <property type="project" value="InterPro"/>
</dbReference>
<dbReference type="GO" id="GO:0005524">
    <property type="term" value="F:ATP binding"/>
    <property type="evidence" value="ECO:0007669"/>
    <property type="project" value="UniProtKB-UniRule"/>
</dbReference>
<dbReference type="SUPFAM" id="SSF56112">
    <property type="entry name" value="Protein kinase-like (PK-like)"/>
    <property type="match status" value="1"/>
</dbReference>
<dbReference type="PANTHER" id="PTHR48007">
    <property type="entry name" value="LEUCINE-RICH REPEAT RECEPTOR-LIKE PROTEIN KINASE PXC1"/>
    <property type="match status" value="1"/>
</dbReference>
<keyword evidence="9" id="KW-0067">ATP-binding</keyword>
<keyword evidence="15" id="KW-1185">Reference proteome</keyword>
<feature type="binding site" evidence="9">
    <location>
        <position position="406"/>
    </location>
    <ligand>
        <name>ATP</name>
        <dbReference type="ChEBI" id="CHEBI:30616"/>
    </ligand>
</feature>
<dbReference type="Gene3D" id="3.30.200.20">
    <property type="entry name" value="Phosphorylase Kinase, domain 1"/>
    <property type="match status" value="1"/>
</dbReference>
<evidence type="ECO:0000256" key="11">
    <source>
        <dbReference type="SAM" id="Phobius"/>
    </source>
</evidence>
<dbReference type="InterPro" id="IPR001245">
    <property type="entry name" value="Ser-Thr/Tyr_kinase_cat_dom"/>
</dbReference>
<dbReference type="Gene3D" id="1.10.510.10">
    <property type="entry name" value="Transferase(Phosphotransferase) domain 1"/>
    <property type="match status" value="1"/>
</dbReference>